<feature type="non-terminal residue" evidence="1">
    <location>
        <position position="88"/>
    </location>
</feature>
<comment type="caution">
    <text evidence="1">The sequence shown here is derived from an EMBL/GenBank/DDBJ whole genome shotgun (WGS) entry which is preliminary data.</text>
</comment>
<keyword evidence="2" id="KW-1185">Reference proteome</keyword>
<organism evidence="1 2">
    <name type="scientific">Symbiodinium pilosum</name>
    <name type="common">Dinoflagellate</name>
    <dbReference type="NCBI Taxonomy" id="2952"/>
    <lineage>
        <taxon>Eukaryota</taxon>
        <taxon>Sar</taxon>
        <taxon>Alveolata</taxon>
        <taxon>Dinophyceae</taxon>
        <taxon>Suessiales</taxon>
        <taxon>Symbiodiniaceae</taxon>
        <taxon>Symbiodinium</taxon>
    </lineage>
</organism>
<feature type="non-terminal residue" evidence="1">
    <location>
        <position position="1"/>
    </location>
</feature>
<dbReference type="EMBL" id="CAJNIZ010044599">
    <property type="protein sequence ID" value="CAE7694707.1"/>
    <property type="molecule type" value="Genomic_DNA"/>
</dbReference>
<accession>A0A812WP07</accession>
<reference evidence="1" key="1">
    <citation type="submission" date="2021-02" db="EMBL/GenBank/DDBJ databases">
        <authorList>
            <person name="Dougan E. K."/>
            <person name="Rhodes N."/>
            <person name="Thang M."/>
            <person name="Chan C."/>
        </authorList>
    </citation>
    <scope>NUCLEOTIDE SEQUENCE</scope>
</reference>
<sequence>VIRAGHFSDTTTEMSKTLLMKLVKEARQTKGENGSRAHSLTQANRLMARSDEELEAFTQFDRELLGVADEASTEEILEKAGRLIRLDE</sequence>
<evidence type="ECO:0000313" key="1">
    <source>
        <dbReference type="EMBL" id="CAE7694707.1"/>
    </source>
</evidence>
<dbReference type="Proteomes" id="UP000649617">
    <property type="component" value="Unassembled WGS sequence"/>
</dbReference>
<evidence type="ECO:0000313" key="2">
    <source>
        <dbReference type="Proteomes" id="UP000649617"/>
    </source>
</evidence>
<dbReference type="AlphaFoldDB" id="A0A812WP07"/>
<protein>
    <submittedName>
        <fullName evidence="1">CHR12 protein</fullName>
    </submittedName>
</protein>
<gene>
    <name evidence="1" type="primary">CHR12</name>
    <name evidence="1" type="ORF">SPIL2461_LOCUS19475</name>
</gene>
<proteinExistence type="predicted"/>
<name>A0A812WP07_SYMPI</name>